<sequence>MSPTISDIFQQSFLPTFQYPLKFCAASTLTTYILSLFTGNVSQVDRLWTFLPTIYTAYWALLPIWPRGNRGPAWLVPYVPEEVSNDLVQAFSPRAVLMFGLVVSAHFPYSLHGQLVLVDVQAVLQYLEARPFQPLFNLTFIAITQNILLLLLGVPTHRALTNPTPLIATDAVLTLTALTLLALEFTADNQQFAYQTFKHATTAYDSRAQWPGARFDWTEADKKRGFVTRGLWAWSRHPNFWCEQSFWVRLRLPSSQSILFLTHAIS</sequence>
<dbReference type="Pfam" id="PF06966">
    <property type="entry name" value="DUF1295"/>
    <property type="match status" value="1"/>
</dbReference>
<name>A0A4S4M1N6_9AGAM</name>
<dbReference type="Proteomes" id="UP000310158">
    <property type="component" value="Unassembled WGS sequence"/>
</dbReference>
<dbReference type="PANTHER" id="PTHR32251:SF23">
    <property type="entry name" value="3-OXO-5-ALPHA-STEROID 4-DEHYDROGENASE (DUF1295)"/>
    <property type="match status" value="1"/>
</dbReference>
<dbReference type="OrthoDB" id="201504at2759"/>
<gene>
    <name evidence="1" type="ORF">EW146_g4000</name>
</gene>
<accession>A0A4S4M1N6</accession>
<evidence type="ECO:0008006" key="3">
    <source>
        <dbReference type="Google" id="ProtNLM"/>
    </source>
</evidence>
<dbReference type="InterPro" id="IPR010721">
    <property type="entry name" value="UstE-like"/>
</dbReference>
<reference evidence="1 2" key="1">
    <citation type="submission" date="2019-02" db="EMBL/GenBank/DDBJ databases">
        <title>Genome sequencing of the rare red list fungi Bondarzewia mesenterica.</title>
        <authorList>
            <person name="Buettner E."/>
            <person name="Kellner H."/>
        </authorList>
    </citation>
    <scope>NUCLEOTIDE SEQUENCE [LARGE SCALE GENOMIC DNA]</scope>
    <source>
        <strain evidence="1 2">DSM 108281</strain>
    </source>
</reference>
<dbReference type="GO" id="GO:0016020">
    <property type="term" value="C:membrane"/>
    <property type="evidence" value="ECO:0007669"/>
    <property type="project" value="TreeGrafter"/>
</dbReference>
<protein>
    <recommendedName>
        <fullName evidence="3">Steroid 5-alpha reductase C-terminal domain-containing protein</fullName>
    </recommendedName>
</protein>
<dbReference type="EMBL" id="SGPL01000147">
    <property type="protein sequence ID" value="THH16670.1"/>
    <property type="molecule type" value="Genomic_DNA"/>
</dbReference>
<proteinExistence type="predicted"/>
<dbReference type="AlphaFoldDB" id="A0A4S4M1N6"/>
<dbReference type="Gene3D" id="1.20.120.1630">
    <property type="match status" value="1"/>
</dbReference>
<evidence type="ECO:0000313" key="2">
    <source>
        <dbReference type="Proteomes" id="UP000310158"/>
    </source>
</evidence>
<organism evidence="1 2">
    <name type="scientific">Bondarzewia mesenterica</name>
    <dbReference type="NCBI Taxonomy" id="1095465"/>
    <lineage>
        <taxon>Eukaryota</taxon>
        <taxon>Fungi</taxon>
        <taxon>Dikarya</taxon>
        <taxon>Basidiomycota</taxon>
        <taxon>Agaricomycotina</taxon>
        <taxon>Agaricomycetes</taxon>
        <taxon>Russulales</taxon>
        <taxon>Bondarzewiaceae</taxon>
        <taxon>Bondarzewia</taxon>
    </lineage>
</organism>
<evidence type="ECO:0000313" key="1">
    <source>
        <dbReference type="EMBL" id="THH16670.1"/>
    </source>
</evidence>
<keyword evidence="2" id="KW-1185">Reference proteome</keyword>
<dbReference type="PANTHER" id="PTHR32251">
    <property type="entry name" value="3-OXO-5-ALPHA-STEROID 4-DEHYDROGENASE"/>
    <property type="match status" value="1"/>
</dbReference>
<comment type="caution">
    <text evidence="1">The sequence shown here is derived from an EMBL/GenBank/DDBJ whole genome shotgun (WGS) entry which is preliminary data.</text>
</comment>